<gene>
    <name evidence="2" type="ORF">SAMN05216167_102646</name>
</gene>
<dbReference type="RefSeq" id="WP_093824780.1">
    <property type="nucleotide sequence ID" value="NZ_FOLQ01000002.1"/>
</dbReference>
<reference evidence="2 3" key="1">
    <citation type="submission" date="2016-10" db="EMBL/GenBank/DDBJ databases">
        <authorList>
            <person name="de Groot N.N."/>
        </authorList>
    </citation>
    <scope>NUCLEOTIDE SEQUENCE [LARGE SCALE GENOMIC DNA]</scope>
    <source>
        <strain evidence="2 3">DSM 26130</strain>
    </source>
</reference>
<name>A0A1I1MPD7_9BACT</name>
<dbReference type="AlphaFoldDB" id="A0A1I1MPD7"/>
<evidence type="ECO:0000313" key="3">
    <source>
        <dbReference type="Proteomes" id="UP000198598"/>
    </source>
</evidence>
<dbReference type="InterPro" id="IPR057402">
    <property type="entry name" value="AIM3_BBC1_C"/>
</dbReference>
<dbReference type="Pfam" id="PF25459">
    <property type="entry name" value="AIM3_BBC1_C"/>
    <property type="match status" value="1"/>
</dbReference>
<protein>
    <recommendedName>
        <fullName evidence="1">BBC1/AIM3 cysteine proteinase-fold domain-containing protein</fullName>
    </recommendedName>
</protein>
<dbReference type="STRING" id="662367.SAMN05216167_102646"/>
<evidence type="ECO:0000313" key="2">
    <source>
        <dbReference type="EMBL" id="SFC86956.1"/>
    </source>
</evidence>
<sequence>MAVGKVVATWAAGKVGHRVGDGQCWTFAENALKNANAKTSNDIMGADGVNSDADYVWGTPVSLANLMPGDIVQFNYYTVHVDAADGSSWEETRGEPRHTAIVASVGANGKVVVYEQNATPGGAVKKTTLYFTNTDSITVGGNWWFYRPIPK</sequence>
<feature type="domain" description="BBC1/AIM3 cysteine proteinase-fold" evidence="1">
    <location>
        <begin position="3"/>
        <end position="150"/>
    </location>
</feature>
<accession>A0A1I1MPD7</accession>
<proteinExistence type="predicted"/>
<organism evidence="2 3">
    <name type="scientific">Spirosoma endophyticum</name>
    <dbReference type="NCBI Taxonomy" id="662367"/>
    <lineage>
        <taxon>Bacteria</taxon>
        <taxon>Pseudomonadati</taxon>
        <taxon>Bacteroidota</taxon>
        <taxon>Cytophagia</taxon>
        <taxon>Cytophagales</taxon>
        <taxon>Cytophagaceae</taxon>
        <taxon>Spirosoma</taxon>
    </lineage>
</organism>
<dbReference type="Gene3D" id="3.90.1720.60">
    <property type="match status" value="1"/>
</dbReference>
<evidence type="ECO:0000259" key="1">
    <source>
        <dbReference type="Pfam" id="PF25459"/>
    </source>
</evidence>
<dbReference type="OrthoDB" id="956965at2"/>
<dbReference type="Proteomes" id="UP000198598">
    <property type="component" value="Unassembled WGS sequence"/>
</dbReference>
<dbReference type="EMBL" id="FOLQ01000002">
    <property type="protein sequence ID" value="SFC86956.1"/>
    <property type="molecule type" value="Genomic_DNA"/>
</dbReference>
<keyword evidence="3" id="KW-1185">Reference proteome</keyword>